<evidence type="ECO:0000256" key="5">
    <source>
        <dbReference type="ARBA" id="ARBA00022833"/>
    </source>
</evidence>
<dbReference type="GO" id="GO:0008479">
    <property type="term" value="F:tRNA-guanosine(34) queuine transglycosylase activity"/>
    <property type="evidence" value="ECO:0007669"/>
    <property type="project" value="UniProtKB-UniRule"/>
</dbReference>
<evidence type="ECO:0000256" key="4">
    <source>
        <dbReference type="ARBA" id="ARBA00022723"/>
    </source>
</evidence>
<feature type="domain" description="tRNA-guanine(15) transglycosylase-like" evidence="7">
    <location>
        <begin position="14"/>
        <end position="366"/>
    </location>
</feature>
<evidence type="ECO:0000259" key="7">
    <source>
        <dbReference type="Pfam" id="PF01702"/>
    </source>
</evidence>
<feature type="binding site" evidence="6">
    <location>
        <position position="334"/>
    </location>
    <ligand>
        <name>Zn(2+)</name>
        <dbReference type="ChEBI" id="CHEBI:29105"/>
    </ligand>
</feature>
<dbReference type="NCBIfam" id="TIGR00449">
    <property type="entry name" value="tgt_general"/>
    <property type="match status" value="1"/>
</dbReference>
<keyword evidence="2 6" id="KW-0808">Transferase</keyword>
<dbReference type="Proteomes" id="UP000292858">
    <property type="component" value="Unassembled WGS sequence"/>
</dbReference>
<feature type="binding site" evidence="6">
    <location>
        <position position="188"/>
    </location>
    <ligand>
        <name>substrate</name>
    </ligand>
</feature>
<dbReference type="Gene3D" id="3.20.20.105">
    <property type="entry name" value="Queuine tRNA-ribosyltransferase-like"/>
    <property type="match status" value="1"/>
</dbReference>
<keyword evidence="5 6" id="KW-0862">Zinc</keyword>
<name>A0A4Q9B6V8_9DEIN</name>
<feature type="binding site" evidence="6">
    <location>
        <position position="146"/>
    </location>
    <ligand>
        <name>substrate</name>
    </ligand>
</feature>
<evidence type="ECO:0000313" key="8">
    <source>
        <dbReference type="EMBL" id="TBH21201.1"/>
    </source>
</evidence>
<protein>
    <recommendedName>
        <fullName evidence="6">Queuine tRNA-ribosyltransferase</fullName>
        <ecNumber evidence="6">2.4.2.29</ecNumber>
    </recommendedName>
    <alternativeName>
        <fullName evidence="6">Guanine insertion enzyme</fullName>
    </alternativeName>
    <alternativeName>
        <fullName evidence="6">tRNA-guanine transglycosylase</fullName>
    </alternativeName>
</protein>
<comment type="subunit">
    <text evidence="6">Homodimer. Within each dimer, one monomer is responsible for RNA recognition and catalysis, while the other monomer binds to the replacement base PreQ1.</text>
</comment>
<feature type="binding site" evidence="6">
    <location>
        <position position="308"/>
    </location>
    <ligand>
        <name>Zn(2+)</name>
        <dbReference type="ChEBI" id="CHEBI:29105"/>
    </ligand>
</feature>
<feature type="region of interest" description="RNA binding" evidence="6">
    <location>
        <begin position="246"/>
        <end position="252"/>
    </location>
</feature>
<dbReference type="NCBIfam" id="TIGR00430">
    <property type="entry name" value="Q_tRNA_tgt"/>
    <property type="match status" value="1"/>
</dbReference>
<feature type="region of interest" description="RNA binding; important for wobble base 34 recognition" evidence="6">
    <location>
        <begin position="270"/>
        <end position="274"/>
    </location>
</feature>
<comment type="cofactor">
    <cofactor evidence="6">
        <name>Zn(2+)</name>
        <dbReference type="ChEBI" id="CHEBI:29105"/>
    </cofactor>
    <text evidence="6">Binds 1 zinc ion per subunit.</text>
</comment>
<dbReference type="InterPro" id="IPR036511">
    <property type="entry name" value="TGT-like_sf"/>
</dbReference>
<dbReference type="HAMAP" id="MF_00168">
    <property type="entry name" value="Q_tRNA_Tgt"/>
    <property type="match status" value="1"/>
</dbReference>
<organism evidence="8 9">
    <name type="scientific">Thermus thermamylovorans</name>
    <dbReference type="NCBI Taxonomy" id="2509362"/>
    <lineage>
        <taxon>Bacteria</taxon>
        <taxon>Thermotogati</taxon>
        <taxon>Deinococcota</taxon>
        <taxon>Deinococci</taxon>
        <taxon>Thermales</taxon>
        <taxon>Thermaceae</taxon>
        <taxon>Thermus</taxon>
    </lineage>
</organism>
<evidence type="ECO:0000256" key="1">
    <source>
        <dbReference type="ARBA" id="ARBA00022676"/>
    </source>
</evidence>
<dbReference type="EMBL" id="SIJL01000003">
    <property type="protein sequence ID" value="TBH21201.1"/>
    <property type="molecule type" value="Genomic_DNA"/>
</dbReference>
<dbReference type="InterPro" id="IPR004803">
    <property type="entry name" value="TGT"/>
</dbReference>
<dbReference type="GO" id="GO:0005829">
    <property type="term" value="C:cytosol"/>
    <property type="evidence" value="ECO:0007669"/>
    <property type="project" value="TreeGrafter"/>
</dbReference>
<sequence>MEPFAFQVLARSGRARVGRLHTPHGPVETPLFMPVGTQGSVKGLLPKDLREIGSQVLLANTYHLLLRPGPERVRALGGLHGFAGWRGPWLTDSAGFQVMSLGHLRRIDEEGVVFQSHLDGSLIRLTPERSIAIQEALGADFIMAFDECPPYPSSPEYLKASLERTLRWLERSLKAKTRSDQALFGIAQGGTDPGLRALSTRETLRFDLPGYALGGLAVGESKEEMFPMVALSTEILPEGKPRYLMGVGHPEDLVAAMGLGVDLFDSVYPTRTGRFGSALTPEGRINLKNARFLEDPRPLEEGCDCYACQTYSRAYLAHLVRAGEMLGGILLSLHNLRHLHRLTEGARAAIRRGAYGAFARAFAERRFGRAVPPWFREALAAGGH</sequence>
<dbReference type="RefSeq" id="WP_130840673.1">
    <property type="nucleotide sequence ID" value="NZ_SIJL01000003.1"/>
</dbReference>
<dbReference type="Pfam" id="PF01702">
    <property type="entry name" value="TGT"/>
    <property type="match status" value="1"/>
</dbReference>
<dbReference type="EC" id="2.4.2.29" evidence="6"/>
<dbReference type="GO" id="GO:0046872">
    <property type="term" value="F:metal ion binding"/>
    <property type="evidence" value="ECO:0007669"/>
    <property type="project" value="UniProtKB-KW"/>
</dbReference>
<evidence type="ECO:0000256" key="2">
    <source>
        <dbReference type="ARBA" id="ARBA00022679"/>
    </source>
</evidence>
<accession>A0A4Q9B6V8</accession>
<dbReference type="PANTHER" id="PTHR43530">
    <property type="entry name" value="QUEUINE TRNA-RIBOSYLTRANSFERASE CATALYTIC SUBUNIT 1"/>
    <property type="match status" value="1"/>
</dbReference>
<comment type="catalytic activity">
    <reaction evidence="6">
        <text>7-aminomethyl-7-carbaguanine + guanosine(34) in tRNA = 7-aminomethyl-7-carbaguanosine(34) in tRNA + guanine</text>
        <dbReference type="Rhea" id="RHEA:24104"/>
        <dbReference type="Rhea" id="RHEA-COMP:10341"/>
        <dbReference type="Rhea" id="RHEA-COMP:10342"/>
        <dbReference type="ChEBI" id="CHEBI:16235"/>
        <dbReference type="ChEBI" id="CHEBI:58703"/>
        <dbReference type="ChEBI" id="CHEBI:74269"/>
        <dbReference type="ChEBI" id="CHEBI:82833"/>
        <dbReference type="EC" id="2.4.2.29"/>
    </reaction>
</comment>
<comment type="pathway">
    <text evidence="6">tRNA modification; tRNA-queuosine biosynthesis.</text>
</comment>
<feature type="binding site" evidence="6">
    <location>
        <position position="303"/>
    </location>
    <ligand>
        <name>Zn(2+)</name>
        <dbReference type="ChEBI" id="CHEBI:29105"/>
    </ligand>
</feature>
<proteinExistence type="inferred from homology"/>
<evidence type="ECO:0000313" key="9">
    <source>
        <dbReference type="Proteomes" id="UP000292858"/>
    </source>
</evidence>
<feature type="binding site" evidence="6">
    <location>
        <position position="305"/>
    </location>
    <ligand>
        <name>Zn(2+)</name>
        <dbReference type="ChEBI" id="CHEBI:29105"/>
    </ligand>
</feature>
<feature type="active site" description="Nucleophile" evidence="6">
    <location>
        <position position="265"/>
    </location>
</feature>
<dbReference type="AlphaFoldDB" id="A0A4Q9B6V8"/>
<dbReference type="SUPFAM" id="SSF51713">
    <property type="entry name" value="tRNA-guanine transglycosylase"/>
    <property type="match status" value="1"/>
</dbReference>
<keyword evidence="4 6" id="KW-0479">Metal-binding</keyword>
<gene>
    <name evidence="6" type="primary">tgt</name>
    <name evidence="8" type="ORF">ETP66_03525</name>
</gene>
<dbReference type="PANTHER" id="PTHR43530:SF1">
    <property type="entry name" value="QUEUINE TRNA-RIBOSYLTRANSFERASE CATALYTIC SUBUNIT 1"/>
    <property type="match status" value="1"/>
</dbReference>
<comment type="caution">
    <text evidence="8">The sequence shown here is derived from an EMBL/GenBank/DDBJ whole genome shotgun (WGS) entry which is preliminary data.</text>
</comment>
<comment type="similarity">
    <text evidence="6">Belongs to the queuine tRNA-ribosyltransferase family.</text>
</comment>
<dbReference type="GO" id="GO:0008616">
    <property type="term" value="P:tRNA queuosine(34) biosynthetic process"/>
    <property type="evidence" value="ECO:0007669"/>
    <property type="project" value="UniProtKB-UniRule"/>
</dbReference>
<keyword evidence="6" id="KW-0671">Queuosine biosynthesis</keyword>
<feature type="binding site" evidence="6">
    <location>
        <position position="215"/>
    </location>
    <ligand>
        <name>substrate</name>
    </ligand>
</feature>
<comment type="caution">
    <text evidence="6">Lacks conserved residue(s) required for the propagation of feature annotation.</text>
</comment>
<evidence type="ECO:0000256" key="3">
    <source>
        <dbReference type="ARBA" id="ARBA00022694"/>
    </source>
</evidence>
<evidence type="ECO:0000256" key="6">
    <source>
        <dbReference type="HAMAP-Rule" id="MF_00168"/>
    </source>
</evidence>
<reference evidence="8 9" key="1">
    <citation type="submission" date="2019-02" db="EMBL/GenBank/DDBJ databases">
        <title>Thermus sp. a novel from hot spring.</title>
        <authorList>
            <person name="Zhao Z."/>
        </authorList>
    </citation>
    <scope>NUCLEOTIDE SEQUENCE [LARGE SCALE GENOMIC DNA]</scope>
    <source>
        <strain evidence="8 9">CFH 72773T</strain>
    </source>
</reference>
<comment type="function">
    <text evidence="6">Catalyzes the base-exchange of a guanine (G) residue with the queuine precursor 7-aminomethyl-7-deazaguanine (PreQ1) at position 34 (anticodon wobble position) in tRNAs with GU(N) anticodons (tRNA-Asp, -Asn, -His and -Tyr). Catalysis occurs through a double-displacement mechanism. The nucleophile active site attacks the C1' of nucleotide 34 to detach the guanine base from the RNA, forming a covalent enzyme-RNA intermediate. The proton acceptor active site deprotonates the incoming PreQ1, allowing a nucleophilic attack on the C1' of the ribose to form the product. After dissociation, two additional enzymatic reactions on the tRNA convert PreQ1 to queuine (Q), resulting in the hypermodified nucleoside queuosine (7-(((4,5-cis-dihydroxy-2-cyclopenten-1-yl)amino)methyl)-7-deazaguanosine).</text>
</comment>
<keyword evidence="1 6" id="KW-0328">Glycosyltransferase</keyword>
<dbReference type="InterPro" id="IPR002616">
    <property type="entry name" value="tRNA_ribo_trans-like"/>
</dbReference>
<feature type="active site" description="Proton acceptor" evidence="6">
    <location>
        <position position="92"/>
    </location>
</feature>
<dbReference type="OrthoDB" id="9805417at2"/>
<keyword evidence="3 6" id="KW-0819">tRNA processing</keyword>
<dbReference type="UniPathway" id="UPA00392"/>
<keyword evidence="9" id="KW-1185">Reference proteome</keyword>